<reference evidence="1 2" key="1">
    <citation type="submission" date="2018-08" db="EMBL/GenBank/DDBJ databases">
        <title>Lysobacter sp. zong2l5, whole genome shotgun sequence.</title>
        <authorList>
            <person name="Zhang X."/>
            <person name="Feng G."/>
            <person name="Zhu H."/>
        </authorList>
    </citation>
    <scope>NUCLEOTIDE SEQUENCE [LARGE SCALE GENOMIC DNA]</scope>
    <source>
        <strain evidence="2">zong2l5</strain>
    </source>
</reference>
<evidence type="ECO:0000313" key="1">
    <source>
        <dbReference type="EMBL" id="RDZ27127.1"/>
    </source>
</evidence>
<keyword evidence="2" id="KW-1185">Reference proteome</keyword>
<proteinExistence type="predicted"/>
<dbReference type="Gene3D" id="3.40.50.300">
    <property type="entry name" value="P-loop containing nucleotide triphosphate hydrolases"/>
    <property type="match status" value="1"/>
</dbReference>
<dbReference type="SUPFAM" id="SSF52540">
    <property type="entry name" value="P-loop containing nucleoside triphosphate hydrolases"/>
    <property type="match status" value="1"/>
</dbReference>
<dbReference type="InterPro" id="IPR027417">
    <property type="entry name" value="P-loop_NTPase"/>
</dbReference>
<evidence type="ECO:0008006" key="3">
    <source>
        <dbReference type="Google" id="ProtNLM"/>
    </source>
</evidence>
<comment type="caution">
    <text evidence="1">The sequence shown here is derived from an EMBL/GenBank/DDBJ whole genome shotgun (WGS) entry which is preliminary data.</text>
</comment>
<dbReference type="Proteomes" id="UP000264492">
    <property type="component" value="Unassembled WGS sequence"/>
</dbReference>
<name>A0A371JZW6_9GAMM</name>
<organism evidence="1 2">
    <name type="scientific">Lysobacter silvisoli</name>
    <dbReference type="NCBI Taxonomy" id="2293254"/>
    <lineage>
        <taxon>Bacteria</taxon>
        <taxon>Pseudomonadati</taxon>
        <taxon>Pseudomonadota</taxon>
        <taxon>Gammaproteobacteria</taxon>
        <taxon>Lysobacterales</taxon>
        <taxon>Lysobacteraceae</taxon>
        <taxon>Lysobacter</taxon>
    </lineage>
</organism>
<evidence type="ECO:0000313" key="2">
    <source>
        <dbReference type="Proteomes" id="UP000264492"/>
    </source>
</evidence>
<accession>A0A371JZW6</accession>
<dbReference type="EMBL" id="QTSU01000002">
    <property type="protein sequence ID" value="RDZ27127.1"/>
    <property type="molecule type" value="Genomic_DNA"/>
</dbReference>
<dbReference type="AlphaFoldDB" id="A0A371JZW6"/>
<gene>
    <name evidence="1" type="ORF">DX914_12765</name>
</gene>
<protein>
    <recommendedName>
        <fullName evidence="3">Sulfotransferase family protein</fullName>
    </recommendedName>
</protein>
<sequence length="327" mass="35522">MFAFDAAGGRGWVLHFEPADYRRASFLDRRALHHRDIPGWEVGLEEIEVALADPAPAAALPPSRWIFHIGHCGSSLVSKLLDLLPGVLGLREPLPLLALAHGAADPATARWLAPTRRLLNRGFADTRAVVIKPTSVVTTLAASLLDGHPDRACLLWIDLRSWLATMLRDPGLRADTLATEPLRLAGFGTDELPAADGDGPRLARLWLAEQLRWQRLSTQPGLAGRLTHLDFADVLADPVGATAGLAAHFGLTVPEDWAQRIGGSGLLQRYAKDPEQAYDADARTRELDAAARAHALEIEAGLRWADSALPAEHAQSVLRRLDRTART</sequence>